<feature type="domain" description="Amidohydrolase-related" evidence="1">
    <location>
        <begin position="83"/>
        <end position="412"/>
    </location>
</feature>
<dbReference type="SUPFAM" id="SSF51338">
    <property type="entry name" value="Composite domain of metallo-dependent hydrolases"/>
    <property type="match status" value="1"/>
</dbReference>
<dbReference type="PANTHER" id="PTHR42717:SF1">
    <property type="entry name" value="IMIDAZOLONEPROPIONASE AND RELATED AMIDOHYDROLASES"/>
    <property type="match status" value="1"/>
</dbReference>
<dbReference type="PANTHER" id="PTHR42717">
    <property type="entry name" value="DIHYDROOROTASE-RELATED"/>
    <property type="match status" value="1"/>
</dbReference>
<dbReference type="GO" id="GO:0019213">
    <property type="term" value="F:deacetylase activity"/>
    <property type="evidence" value="ECO:0007669"/>
    <property type="project" value="InterPro"/>
</dbReference>
<proteinExistence type="predicted"/>
<dbReference type="Gene3D" id="3.20.20.140">
    <property type="entry name" value="Metal-dependent hydrolases"/>
    <property type="match status" value="1"/>
</dbReference>
<evidence type="ECO:0000259" key="1">
    <source>
        <dbReference type="Pfam" id="PF01979"/>
    </source>
</evidence>
<dbReference type="STRING" id="1123404.SAMN02745784_00585"/>
<dbReference type="InterPro" id="IPR020043">
    <property type="entry name" value="Deacetylase_Atu3266-like"/>
</dbReference>
<name>A0A1M4TAY2_9FIRM</name>
<dbReference type="InterPro" id="IPR032466">
    <property type="entry name" value="Metal_Hydrolase"/>
</dbReference>
<evidence type="ECO:0000313" key="2">
    <source>
        <dbReference type="EMBL" id="SHE41494.1"/>
    </source>
</evidence>
<dbReference type="GO" id="GO:0016810">
    <property type="term" value="F:hydrolase activity, acting on carbon-nitrogen (but not peptide) bonds"/>
    <property type="evidence" value="ECO:0007669"/>
    <property type="project" value="InterPro"/>
</dbReference>
<dbReference type="InterPro" id="IPR011059">
    <property type="entry name" value="Metal-dep_hydrolase_composite"/>
</dbReference>
<keyword evidence="3" id="KW-1185">Reference proteome</keyword>
<dbReference type="AlphaFoldDB" id="A0A1M4TAY2"/>
<dbReference type="InterPro" id="IPR006680">
    <property type="entry name" value="Amidohydro-rel"/>
</dbReference>
<organism evidence="2 3">
    <name type="scientific">Tissierella praeacuta DSM 18095</name>
    <dbReference type="NCBI Taxonomy" id="1123404"/>
    <lineage>
        <taxon>Bacteria</taxon>
        <taxon>Bacillati</taxon>
        <taxon>Bacillota</taxon>
        <taxon>Tissierellia</taxon>
        <taxon>Tissierellales</taxon>
        <taxon>Tissierellaceae</taxon>
        <taxon>Tissierella</taxon>
    </lineage>
</organism>
<dbReference type="GeneID" id="90996559"/>
<evidence type="ECO:0000313" key="3">
    <source>
        <dbReference type="Proteomes" id="UP000184114"/>
    </source>
</evidence>
<gene>
    <name evidence="2" type="ORF">SAMN02745784_00585</name>
</gene>
<sequence length="450" mass="48416">MYKTTVGMLKDVLASVKNNNLSDPFKDLEKTGKVILKGGLVIDPKNGIEEVQDLAILNDEIVEVGNDIYAEKGDIVINCEGLLVVPGIVDMHLHLGDLFEVSTDPIYGAVANGVTMGLSPGAGNTFMAPALLGAEVDRGLPVNIGLYQGAASVLSTMLSVDELIKLYKGELDVETASSRMTRNAITNTTAPLVVGIKDHMGHFIMSDENIEKIFEITSKANLLYMTHTQDPDHAIRLFELSKGRPLHLGHTTAAGCGTHMEAAEGMKTVIDLCKNQNITGEFVTTMLREGGGSREGLILPKKSQQLAYEALEKGIVDILISDGQNDATMKGFGDTRDNIPAILELVEMGVLNLSNSVATMTSNPARLIAERTGNTWWTEKIGHLGKGALANITVINREVKTAVYTIVNGEVVGFENRAVRRGSGAGGFVSKFGMVKRIGVGDLVMFSYRR</sequence>
<dbReference type="RefSeq" id="WP_072972986.1">
    <property type="nucleotide sequence ID" value="NZ_FQTY01000002.1"/>
</dbReference>
<dbReference type="SUPFAM" id="SSF51556">
    <property type="entry name" value="Metallo-dependent hydrolases"/>
    <property type="match status" value="1"/>
</dbReference>
<reference evidence="3" key="1">
    <citation type="submission" date="2016-11" db="EMBL/GenBank/DDBJ databases">
        <authorList>
            <person name="Varghese N."/>
            <person name="Submissions S."/>
        </authorList>
    </citation>
    <scope>NUCLEOTIDE SEQUENCE [LARGE SCALE GENOMIC DNA]</scope>
    <source>
        <strain evidence="3">DSM 18095</strain>
    </source>
</reference>
<dbReference type="Proteomes" id="UP000184114">
    <property type="component" value="Unassembled WGS sequence"/>
</dbReference>
<dbReference type="Pfam" id="PF01979">
    <property type="entry name" value="Amidohydro_1"/>
    <property type="match status" value="1"/>
</dbReference>
<protein>
    <submittedName>
        <fullName evidence="2">Dihydroorotase</fullName>
    </submittedName>
</protein>
<accession>A0A1M4TAY2</accession>
<dbReference type="EMBL" id="FQTY01000002">
    <property type="protein sequence ID" value="SHE41494.1"/>
    <property type="molecule type" value="Genomic_DNA"/>
</dbReference>